<feature type="region of interest" description="Disordered" evidence="4">
    <location>
        <begin position="1"/>
        <end position="21"/>
    </location>
</feature>
<proteinExistence type="inferred from homology"/>
<dbReference type="PANTHER" id="PTHR10357">
    <property type="entry name" value="ALPHA-AMYLASE FAMILY MEMBER"/>
    <property type="match status" value="1"/>
</dbReference>
<dbReference type="RefSeq" id="WP_338293973.1">
    <property type="nucleotide sequence ID" value="NZ_AP027272.1"/>
</dbReference>
<evidence type="ECO:0000313" key="6">
    <source>
        <dbReference type="EMBL" id="BDX07874.1"/>
    </source>
</evidence>
<dbReference type="PANTHER" id="PTHR10357:SF179">
    <property type="entry name" value="NEUTRAL AND BASIC AMINO ACID TRANSPORT PROTEIN RBAT"/>
    <property type="match status" value="1"/>
</dbReference>
<dbReference type="InterPro" id="IPR006047">
    <property type="entry name" value="GH13_cat_dom"/>
</dbReference>
<dbReference type="SUPFAM" id="SSF51445">
    <property type="entry name" value="(Trans)glycosidases"/>
    <property type="match status" value="1"/>
</dbReference>
<evidence type="ECO:0000313" key="7">
    <source>
        <dbReference type="Proteomes" id="UP001333710"/>
    </source>
</evidence>
<protein>
    <submittedName>
        <fullName evidence="6">Alpha-glucosidase</fullName>
    </submittedName>
</protein>
<dbReference type="FunFam" id="3.90.400.10:FF:000002">
    <property type="entry name" value="Sucrose isomerase"/>
    <property type="match status" value="1"/>
</dbReference>
<organism evidence="6 7">
    <name type="scientific">Planctobacterium marinum</name>
    <dbReference type="NCBI Taxonomy" id="1631968"/>
    <lineage>
        <taxon>Bacteria</taxon>
        <taxon>Pseudomonadati</taxon>
        <taxon>Pseudomonadota</taxon>
        <taxon>Gammaproteobacteria</taxon>
        <taxon>Alteromonadales</taxon>
        <taxon>Alteromonadaceae</taxon>
        <taxon>Planctobacterium</taxon>
    </lineage>
</organism>
<evidence type="ECO:0000256" key="4">
    <source>
        <dbReference type="SAM" id="MobiDB-lite"/>
    </source>
</evidence>
<dbReference type="InterPro" id="IPR017853">
    <property type="entry name" value="GH"/>
</dbReference>
<dbReference type="Pfam" id="PF00128">
    <property type="entry name" value="Alpha-amylase"/>
    <property type="match status" value="1"/>
</dbReference>
<dbReference type="EMBL" id="AP027272">
    <property type="protein sequence ID" value="BDX07874.1"/>
    <property type="molecule type" value="Genomic_DNA"/>
</dbReference>
<dbReference type="InterPro" id="IPR045857">
    <property type="entry name" value="O16G_dom_2"/>
</dbReference>
<dbReference type="KEGG" id="pmaw:MACH26_33950"/>
<dbReference type="SMART" id="SM00642">
    <property type="entry name" value="Aamy"/>
    <property type="match status" value="1"/>
</dbReference>
<dbReference type="Proteomes" id="UP001333710">
    <property type="component" value="Chromosome"/>
</dbReference>
<feature type="domain" description="Glycosyl hydrolase family 13 catalytic" evidence="5">
    <location>
        <begin position="32"/>
        <end position="417"/>
    </location>
</feature>
<comment type="similarity">
    <text evidence="1">Belongs to the glycosyl hydrolase 13 family.</text>
</comment>
<keyword evidence="2" id="KW-0378">Hydrolase</keyword>
<dbReference type="GO" id="GO:0009313">
    <property type="term" value="P:oligosaccharide catabolic process"/>
    <property type="evidence" value="ECO:0007669"/>
    <property type="project" value="TreeGrafter"/>
</dbReference>
<name>A0AA48HTV1_9ALTE</name>
<evidence type="ECO:0000256" key="3">
    <source>
        <dbReference type="ARBA" id="ARBA00023295"/>
    </source>
</evidence>
<accession>A0AA48HTV1</accession>
<dbReference type="Gene3D" id="3.20.20.80">
    <property type="entry name" value="Glycosidases"/>
    <property type="match status" value="1"/>
</dbReference>
<dbReference type="GO" id="GO:0004556">
    <property type="term" value="F:alpha-amylase activity"/>
    <property type="evidence" value="ECO:0007669"/>
    <property type="project" value="TreeGrafter"/>
</dbReference>
<evidence type="ECO:0000259" key="5">
    <source>
        <dbReference type="SMART" id="SM00642"/>
    </source>
</evidence>
<keyword evidence="3" id="KW-0326">Glycosidase</keyword>
<gene>
    <name evidence="6" type="primary">aglA</name>
    <name evidence="6" type="ORF">MACH26_33950</name>
</gene>
<keyword evidence="7" id="KW-1185">Reference proteome</keyword>
<dbReference type="CDD" id="cd11330">
    <property type="entry name" value="AmyAc_OligoGlu"/>
    <property type="match status" value="1"/>
</dbReference>
<sequence>MSDSKSLRGDSAPAPKPQQTQEEWWRGAVIYQIYPRSFYDANNDGIGDLQGITEKLDYIKSLNVDAIWLSPFFTSPMKDFGYDVSNYRDVDPIFGNLEDFKELLKSAHKLDIKVIIDQVLSHTSDHHPWFQESRRNTHNSKADWYVWHEPRSDGTPPNNWQSVFGGSSWQWDSRRQQYYLHNFLVSQPDLNFHNPEVQQQMLDEMQFWLDLGVDGFRLDTVNYYFHDEELRNNPGLKQDIRKLFNPYDFQRHLYDKNRPESIDFAKRMRHLVAQYDNRMLVGEIGDKHAEKLMQDYTGDGDKLHTAYSFRLLNKEFGAGYFASVLAQQESLLNDGWPTWAFSNHDITRVASRWAEESQNPKALTETLLALLFCLRGSVCLYQGEELGLPEAELEFEQLQDPWGITFWPEFKGRDGCRTPMPWQQNKVNAGFSEVSPWLPVAESHYPLAVQQQESDSDSSLHFTRHFLAFRKTQQALQKGEIKHIQAQEHQLSFVRLCKDTQPLTCWFWLSDETKELKVPDNYTLLRSYNCDYNDDKIIFHGAGFVLLQQDD</sequence>
<evidence type="ECO:0000256" key="1">
    <source>
        <dbReference type="ARBA" id="ARBA00008061"/>
    </source>
</evidence>
<dbReference type="AlphaFoldDB" id="A0AA48HTV1"/>
<reference evidence="6" key="1">
    <citation type="submission" date="2023-01" db="EMBL/GenBank/DDBJ databases">
        <title>Complete genome sequence of Planctobacterium marinum strain Dej080120_11.</title>
        <authorList>
            <person name="Ueki S."/>
            <person name="Maruyama F."/>
        </authorList>
    </citation>
    <scope>NUCLEOTIDE SEQUENCE</scope>
    <source>
        <strain evidence="6">Dej080120_11</strain>
    </source>
</reference>
<evidence type="ECO:0000256" key="2">
    <source>
        <dbReference type="ARBA" id="ARBA00022801"/>
    </source>
</evidence>
<dbReference type="Gene3D" id="3.90.400.10">
    <property type="entry name" value="Oligo-1,6-glucosidase, Domain 2"/>
    <property type="match status" value="1"/>
</dbReference>